<dbReference type="Pfam" id="PF13377">
    <property type="entry name" value="Peripla_BP_3"/>
    <property type="match status" value="1"/>
</dbReference>
<dbReference type="AlphaFoldDB" id="A0A1H8FPK6"/>
<dbReference type="CDD" id="cd19977">
    <property type="entry name" value="PBP1_EndR-like"/>
    <property type="match status" value="1"/>
</dbReference>
<evidence type="ECO:0000256" key="3">
    <source>
        <dbReference type="ARBA" id="ARBA00023163"/>
    </source>
</evidence>
<sequence length="338" mass="37576">MNRVSLKDVAKKAGVAPSTVSLVLNGKAKQRRISDTLAAKIQSVAKAAGYQPHPVAVHLRTGQSKILGLIVESISGSFFAALARTIEQEAEKYGYKVLYCSTENNPLKGRELIQMMLKHQVDGYLITPAPGMEKDIQQLVQDGKHLVLMDSYFEHIDTPYVLIDNYKGIYTCMDHLLKKGYRKIGFVTVDLELVQLQQRLLAYHNACKAYKIPATQQPVLKIPYNEPTKNITRHINRFLNKHKTLDAVLFATNYLGVAGVESLTHLGLRVPDDLAVVCFDDHDVFRLYPPGISALQQPIADIAKAAISLLMKQLGASKGKIGKQQIVLEGKFIQRKST</sequence>
<gene>
    <name evidence="5" type="ORF">SAMN04488505_109260</name>
</gene>
<dbReference type="GO" id="GO:0003700">
    <property type="term" value="F:DNA-binding transcription factor activity"/>
    <property type="evidence" value="ECO:0007669"/>
    <property type="project" value="TreeGrafter"/>
</dbReference>
<dbReference type="InterPro" id="IPR046335">
    <property type="entry name" value="LacI/GalR-like_sensor"/>
</dbReference>
<dbReference type="GO" id="GO:0000976">
    <property type="term" value="F:transcription cis-regulatory region binding"/>
    <property type="evidence" value="ECO:0007669"/>
    <property type="project" value="TreeGrafter"/>
</dbReference>
<dbReference type="SUPFAM" id="SSF53822">
    <property type="entry name" value="Periplasmic binding protein-like I"/>
    <property type="match status" value="1"/>
</dbReference>
<dbReference type="CDD" id="cd01392">
    <property type="entry name" value="HTH_LacI"/>
    <property type="match status" value="1"/>
</dbReference>
<dbReference type="Gene3D" id="3.40.50.2300">
    <property type="match status" value="2"/>
</dbReference>
<dbReference type="InterPro" id="IPR000843">
    <property type="entry name" value="HTH_LacI"/>
</dbReference>
<dbReference type="OrthoDB" id="9803256at2"/>
<protein>
    <submittedName>
        <fullName evidence="5">Transcriptional regulator, LacI family</fullName>
    </submittedName>
</protein>
<dbReference type="PANTHER" id="PTHR30146:SF109">
    <property type="entry name" value="HTH-TYPE TRANSCRIPTIONAL REGULATOR GALS"/>
    <property type="match status" value="1"/>
</dbReference>
<keyword evidence="2" id="KW-0238">DNA-binding</keyword>
<dbReference type="PROSITE" id="PS50932">
    <property type="entry name" value="HTH_LACI_2"/>
    <property type="match status" value="1"/>
</dbReference>
<name>A0A1H8FPK6_9BACT</name>
<feature type="domain" description="HTH lacI-type" evidence="4">
    <location>
        <begin position="4"/>
        <end position="61"/>
    </location>
</feature>
<dbReference type="SUPFAM" id="SSF47413">
    <property type="entry name" value="lambda repressor-like DNA-binding domains"/>
    <property type="match status" value="1"/>
</dbReference>
<keyword evidence="3" id="KW-0804">Transcription</keyword>
<dbReference type="STRING" id="573321.SAMN04488505_109260"/>
<dbReference type="SMART" id="SM00354">
    <property type="entry name" value="HTH_LACI"/>
    <property type="match status" value="1"/>
</dbReference>
<evidence type="ECO:0000256" key="1">
    <source>
        <dbReference type="ARBA" id="ARBA00023015"/>
    </source>
</evidence>
<dbReference type="RefSeq" id="WP_089919491.1">
    <property type="nucleotide sequence ID" value="NZ_FOBB01000009.1"/>
</dbReference>
<keyword evidence="1" id="KW-0805">Transcription regulation</keyword>
<organism evidence="5 6">
    <name type="scientific">Chitinophaga rupis</name>
    <dbReference type="NCBI Taxonomy" id="573321"/>
    <lineage>
        <taxon>Bacteria</taxon>
        <taxon>Pseudomonadati</taxon>
        <taxon>Bacteroidota</taxon>
        <taxon>Chitinophagia</taxon>
        <taxon>Chitinophagales</taxon>
        <taxon>Chitinophagaceae</taxon>
        <taxon>Chitinophaga</taxon>
    </lineage>
</organism>
<dbReference type="Proteomes" id="UP000198984">
    <property type="component" value="Unassembled WGS sequence"/>
</dbReference>
<dbReference type="InterPro" id="IPR028082">
    <property type="entry name" value="Peripla_BP_I"/>
</dbReference>
<evidence type="ECO:0000313" key="5">
    <source>
        <dbReference type="EMBL" id="SEN33609.1"/>
    </source>
</evidence>
<evidence type="ECO:0000259" key="4">
    <source>
        <dbReference type="PROSITE" id="PS50932"/>
    </source>
</evidence>
<proteinExistence type="predicted"/>
<dbReference type="PANTHER" id="PTHR30146">
    <property type="entry name" value="LACI-RELATED TRANSCRIPTIONAL REPRESSOR"/>
    <property type="match status" value="1"/>
</dbReference>
<dbReference type="Gene3D" id="1.10.260.40">
    <property type="entry name" value="lambda repressor-like DNA-binding domains"/>
    <property type="match status" value="1"/>
</dbReference>
<dbReference type="EMBL" id="FOBB01000009">
    <property type="protein sequence ID" value="SEN33609.1"/>
    <property type="molecule type" value="Genomic_DNA"/>
</dbReference>
<dbReference type="InterPro" id="IPR010982">
    <property type="entry name" value="Lambda_DNA-bd_dom_sf"/>
</dbReference>
<accession>A0A1H8FPK6</accession>
<evidence type="ECO:0000256" key="2">
    <source>
        <dbReference type="ARBA" id="ARBA00023125"/>
    </source>
</evidence>
<dbReference type="Pfam" id="PF00356">
    <property type="entry name" value="LacI"/>
    <property type="match status" value="1"/>
</dbReference>
<keyword evidence="6" id="KW-1185">Reference proteome</keyword>
<reference evidence="5 6" key="1">
    <citation type="submission" date="2016-10" db="EMBL/GenBank/DDBJ databases">
        <authorList>
            <person name="de Groot N.N."/>
        </authorList>
    </citation>
    <scope>NUCLEOTIDE SEQUENCE [LARGE SCALE GENOMIC DNA]</scope>
    <source>
        <strain evidence="5 6">DSM 21039</strain>
    </source>
</reference>
<evidence type="ECO:0000313" key="6">
    <source>
        <dbReference type="Proteomes" id="UP000198984"/>
    </source>
</evidence>